<evidence type="ECO:0000313" key="5">
    <source>
        <dbReference type="Proteomes" id="UP000807306"/>
    </source>
</evidence>
<feature type="transmembrane region" description="Helical" evidence="2">
    <location>
        <begin position="204"/>
        <end position="224"/>
    </location>
</feature>
<feature type="signal peptide" evidence="3">
    <location>
        <begin position="1"/>
        <end position="17"/>
    </location>
</feature>
<evidence type="ECO:0000313" key="4">
    <source>
        <dbReference type="EMBL" id="KAF9527006.1"/>
    </source>
</evidence>
<feature type="compositionally biased region" description="Low complexity" evidence="1">
    <location>
        <begin position="176"/>
        <end position="201"/>
    </location>
</feature>
<protein>
    <submittedName>
        <fullName evidence="4">Uncharacterized protein</fullName>
    </submittedName>
</protein>
<comment type="caution">
    <text evidence="4">The sequence shown here is derived from an EMBL/GenBank/DDBJ whole genome shotgun (WGS) entry which is preliminary data.</text>
</comment>
<evidence type="ECO:0000256" key="3">
    <source>
        <dbReference type="SAM" id="SignalP"/>
    </source>
</evidence>
<keyword evidence="2" id="KW-1133">Transmembrane helix</keyword>
<organism evidence="4 5">
    <name type="scientific">Crepidotus variabilis</name>
    <dbReference type="NCBI Taxonomy" id="179855"/>
    <lineage>
        <taxon>Eukaryota</taxon>
        <taxon>Fungi</taxon>
        <taxon>Dikarya</taxon>
        <taxon>Basidiomycota</taxon>
        <taxon>Agaricomycotina</taxon>
        <taxon>Agaricomycetes</taxon>
        <taxon>Agaricomycetidae</taxon>
        <taxon>Agaricales</taxon>
        <taxon>Agaricineae</taxon>
        <taxon>Crepidotaceae</taxon>
        <taxon>Crepidotus</taxon>
    </lineage>
</organism>
<feature type="chain" id="PRO_5040177707" evidence="3">
    <location>
        <begin position="18"/>
        <end position="290"/>
    </location>
</feature>
<feature type="region of interest" description="Disordered" evidence="1">
    <location>
        <begin position="164"/>
        <end position="201"/>
    </location>
</feature>
<accession>A0A9P6ECN9</accession>
<name>A0A9P6ECN9_9AGAR</name>
<keyword evidence="5" id="KW-1185">Reference proteome</keyword>
<dbReference type="EMBL" id="MU157865">
    <property type="protein sequence ID" value="KAF9527006.1"/>
    <property type="molecule type" value="Genomic_DNA"/>
</dbReference>
<keyword evidence="3" id="KW-0732">Signal</keyword>
<keyword evidence="2" id="KW-0812">Transmembrane</keyword>
<evidence type="ECO:0000256" key="2">
    <source>
        <dbReference type="SAM" id="Phobius"/>
    </source>
</evidence>
<keyword evidence="2" id="KW-0472">Membrane</keyword>
<proteinExistence type="predicted"/>
<dbReference type="AlphaFoldDB" id="A0A9P6ECN9"/>
<dbReference type="OrthoDB" id="2576311at2759"/>
<reference evidence="4" key="1">
    <citation type="submission" date="2020-11" db="EMBL/GenBank/DDBJ databases">
        <authorList>
            <consortium name="DOE Joint Genome Institute"/>
            <person name="Ahrendt S."/>
            <person name="Riley R."/>
            <person name="Andreopoulos W."/>
            <person name="Labutti K."/>
            <person name="Pangilinan J."/>
            <person name="Ruiz-Duenas F.J."/>
            <person name="Barrasa J.M."/>
            <person name="Sanchez-Garcia M."/>
            <person name="Camarero S."/>
            <person name="Miyauchi S."/>
            <person name="Serrano A."/>
            <person name="Linde D."/>
            <person name="Babiker R."/>
            <person name="Drula E."/>
            <person name="Ayuso-Fernandez I."/>
            <person name="Pacheco R."/>
            <person name="Padilla G."/>
            <person name="Ferreira P."/>
            <person name="Barriuso J."/>
            <person name="Kellner H."/>
            <person name="Castanera R."/>
            <person name="Alfaro M."/>
            <person name="Ramirez L."/>
            <person name="Pisabarro A.G."/>
            <person name="Kuo A."/>
            <person name="Tritt A."/>
            <person name="Lipzen A."/>
            <person name="He G."/>
            <person name="Yan M."/>
            <person name="Ng V."/>
            <person name="Cullen D."/>
            <person name="Martin F."/>
            <person name="Rosso M.-N."/>
            <person name="Henrissat B."/>
            <person name="Hibbett D."/>
            <person name="Martinez A.T."/>
            <person name="Grigoriev I.V."/>
        </authorList>
    </citation>
    <scope>NUCLEOTIDE SEQUENCE</scope>
    <source>
        <strain evidence="4">CBS 506.95</strain>
    </source>
</reference>
<evidence type="ECO:0000256" key="1">
    <source>
        <dbReference type="SAM" id="MobiDB-lite"/>
    </source>
</evidence>
<sequence>MWARLALWAAIILVVAGQNSNVTQCIPTYNWSFNAKGQSPCLVAAYLESACGTPTNIDSIPNGTHYIGPNFAQANDCLCSSVTYSLVSACGGCQGRNYANWTTWTTNCKDTTVASFPKPIPAGTDVPTWANFDITSSGNDFDPTIAARLAGFDISSTAFTTEPAATGGLTVPPPSSISTSNGSPTSTVPAPSASTPASSSHSGAIAGGVVGGLVLLALVLLVLLRWHMKRQRAKTQKDLVFDQGALFSGSSSNHAYAQSPEPLYSNTNNTRSAPFSSQYVCFTLRLPAQC</sequence>
<gene>
    <name evidence="4" type="ORF">CPB83DRAFT_438003</name>
</gene>
<dbReference type="Proteomes" id="UP000807306">
    <property type="component" value="Unassembled WGS sequence"/>
</dbReference>